<sequence>MEDKAGNIKRKFLTDKYVKPYLYLSLPLWVVETGATGWLLADGSAFCVMFAAACCLIILPLALLWHRLFSRWYPGMFSRVAGHVWLVCVALGVSAVWMAIGWEMVPAFYGWEGLLVVLPSLAVYGLGVGYVYFFGLRNETVYLRKKDLQRCPPPELSYLLRTYLPAFGWCDLLLCFLSLLYVLGLERKWVSEEYEKAVLLVFAVVYTWASWRLMRMGRVFDRCGSRSYPMTLLEISGLLLMVTPMAVHSAQYAEAVLCQLFALTGYLNAFYFYEQKKTENERRR</sequence>
<keyword evidence="1" id="KW-0472">Membrane</keyword>
<keyword evidence="1" id="KW-1133">Transmembrane helix</keyword>
<feature type="transmembrane region" description="Helical" evidence="1">
    <location>
        <begin position="46"/>
        <end position="68"/>
    </location>
</feature>
<proteinExistence type="predicted"/>
<comment type="caution">
    <text evidence="2">The sequence shown here is derived from an EMBL/GenBank/DDBJ whole genome shotgun (WGS) entry which is preliminary data.</text>
</comment>
<dbReference type="AlphaFoldDB" id="A0A921HXS3"/>
<evidence type="ECO:0000256" key="1">
    <source>
        <dbReference type="SAM" id="Phobius"/>
    </source>
</evidence>
<accession>A0A921HXS3</accession>
<organism evidence="2 3">
    <name type="scientific">Mediterranea massiliensis</name>
    <dbReference type="NCBI Taxonomy" id="1841865"/>
    <lineage>
        <taxon>Bacteria</taxon>
        <taxon>Pseudomonadati</taxon>
        <taxon>Bacteroidota</taxon>
        <taxon>Bacteroidia</taxon>
        <taxon>Bacteroidales</taxon>
        <taxon>Bacteroidaceae</taxon>
        <taxon>Mediterranea</taxon>
    </lineage>
</organism>
<feature type="transmembrane region" description="Helical" evidence="1">
    <location>
        <begin position="80"/>
        <end position="102"/>
    </location>
</feature>
<name>A0A921HXS3_9BACT</name>
<reference evidence="2" key="2">
    <citation type="submission" date="2021-09" db="EMBL/GenBank/DDBJ databases">
        <authorList>
            <person name="Gilroy R."/>
        </authorList>
    </citation>
    <scope>NUCLEOTIDE SEQUENCE</scope>
    <source>
        <strain evidence="2">CHK55-1828</strain>
    </source>
</reference>
<evidence type="ECO:0000313" key="3">
    <source>
        <dbReference type="Proteomes" id="UP000717835"/>
    </source>
</evidence>
<protein>
    <submittedName>
        <fullName evidence="2">Uncharacterized protein</fullName>
    </submittedName>
</protein>
<dbReference type="EMBL" id="DYVX01000084">
    <property type="protein sequence ID" value="HJF92775.1"/>
    <property type="molecule type" value="Genomic_DNA"/>
</dbReference>
<reference evidence="2" key="1">
    <citation type="journal article" date="2021" name="PeerJ">
        <title>Extensive microbial diversity within the chicken gut microbiome revealed by metagenomics and culture.</title>
        <authorList>
            <person name="Gilroy R."/>
            <person name="Ravi A."/>
            <person name="Getino M."/>
            <person name="Pursley I."/>
            <person name="Horton D.L."/>
            <person name="Alikhan N.F."/>
            <person name="Baker D."/>
            <person name="Gharbi K."/>
            <person name="Hall N."/>
            <person name="Watson M."/>
            <person name="Adriaenssens E.M."/>
            <person name="Foster-Nyarko E."/>
            <person name="Jarju S."/>
            <person name="Secka A."/>
            <person name="Antonio M."/>
            <person name="Oren A."/>
            <person name="Chaudhuri R.R."/>
            <person name="La Ragione R."/>
            <person name="Hildebrand F."/>
            <person name="Pallen M.J."/>
        </authorList>
    </citation>
    <scope>NUCLEOTIDE SEQUENCE</scope>
    <source>
        <strain evidence="2">CHK55-1828</strain>
    </source>
</reference>
<feature type="transmembrane region" description="Helical" evidence="1">
    <location>
        <begin position="252"/>
        <end position="273"/>
    </location>
</feature>
<feature type="transmembrane region" description="Helical" evidence="1">
    <location>
        <begin position="197"/>
        <end position="214"/>
    </location>
</feature>
<gene>
    <name evidence="2" type="ORF">K8W02_10415</name>
</gene>
<dbReference type="Proteomes" id="UP000717835">
    <property type="component" value="Unassembled WGS sequence"/>
</dbReference>
<evidence type="ECO:0000313" key="2">
    <source>
        <dbReference type="EMBL" id="HJF92775.1"/>
    </source>
</evidence>
<keyword evidence="1" id="KW-0812">Transmembrane</keyword>
<dbReference type="RefSeq" id="WP_276828589.1">
    <property type="nucleotide sequence ID" value="NZ_DYVX01000084.1"/>
</dbReference>
<feature type="transmembrane region" description="Helical" evidence="1">
    <location>
        <begin position="114"/>
        <end position="136"/>
    </location>
</feature>
<feature type="transmembrane region" description="Helical" evidence="1">
    <location>
        <begin position="166"/>
        <end position="185"/>
    </location>
</feature>